<evidence type="ECO:0000313" key="5">
    <source>
        <dbReference type="Ensembl" id="ENSCPRP00005020469.1"/>
    </source>
</evidence>
<organism evidence="5 6">
    <name type="scientific">Crocodylus porosus</name>
    <name type="common">Saltwater crocodile</name>
    <name type="synonym">Estuarine crocodile</name>
    <dbReference type="NCBI Taxonomy" id="8502"/>
    <lineage>
        <taxon>Eukaryota</taxon>
        <taxon>Metazoa</taxon>
        <taxon>Chordata</taxon>
        <taxon>Craniata</taxon>
        <taxon>Vertebrata</taxon>
        <taxon>Euteleostomi</taxon>
        <taxon>Archelosauria</taxon>
        <taxon>Archosauria</taxon>
        <taxon>Crocodylia</taxon>
        <taxon>Longirostres</taxon>
        <taxon>Crocodylidae</taxon>
        <taxon>Crocodylus</taxon>
    </lineage>
</organism>
<dbReference type="Proteomes" id="UP000594220">
    <property type="component" value="Unplaced"/>
</dbReference>
<dbReference type="SMART" id="SM00369">
    <property type="entry name" value="LRR_TYP"/>
    <property type="match status" value="7"/>
</dbReference>
<dbReference type="PRINTS" id="PR00019">
    <property type="entry name" value="LEURICHRPT"/>
</dbReference>
<keyword evidence="3" id="KW-0677">Repeat</keyword>
<reference evidence="5" key="2">
    <citation type="submission" date="2025-09" db="UniProtKB">
        <authorList>
            <consortium name="Ensembl"/>
        </authorList>
    </citation>
    <scope>IDENTIFICATION</scope>
</reference>
<accession>A0A7M4F701</accession>
<evidence type="ECO:0000256" key="4">
    <source>
        <dbReference type="SAM" id="SignalP"/>
    </source>
</evidence>
<evidence type="ECO:0008006" key="7">
    <source>
        <dbReference type="Google" id="ProtNLM"/>
    </source>
</evidence>
<dbReference type="GeneTree" id="ENSGT00940000170513"/>
<protein>
    <recommendedName>
        <fullName evidence="7">LRRNT domain-containing protein</fullName>
    </recommendedName>
</protein>
<keyword evidence="6" id="KW-1185">Reference proteome</keyword>
<evidence type="ECO:0000256" key="1">
    <source>
        <dbReference type="ARBA" id="ARBA00022614"/>
    </source>
</evidence>
<dbReference type="SUPFAM" id="SSF52058">
    <property type="entry name" value="L domain-like"/>
    <property type="match status" value="1"/>
</dbReference>
<dbReference type="AlphaFoldDB" id="A0A7M4F701"/>
<dbReference type="Pfam" id="PF13855">
    <property type="entry name" value="LRR_8"/>
    <property type="match status" value="2"/>
</dbReference>
<sequence>MPSLVAIMIPLLFLLFFGYILSIPGCPQKCFCIHPLTDCRHANLNEVPPDFDQKTETLILNENSLSLIPRGAFQNFHNLTFLDLPLKLFKKTKKLVWLNLADNRLDLLDINIFSSLEKLSYLDLSNNRLQMLTSMFAGLSQLDTLMLASNYLHTIPQGVLDSTPKLKILDLSHNKISHLPNCLFNSTMNLNDLLLDDNNFTVIPHAVFTIFHNLEHFSISKNRIQNVLPFVFVSKLRKLDLSSNLLSVGWHLCNQRMLMMDPIIIIFQLCQLNIPVTALLGI</sequence>
<dbReference type="InterPro" id="IPR003591">
    <property type="entry name" value="Leu-rich_rpt_typical-subtyp"/>
</dbReference>
<dbReference type="PANTHER" id="PTHR24373">
    <property type="entry name" value="SLIT RELATED LEUCINE-RICH REPEAT NEURONAL PROTEIN"/>
    <property type="match status" value="1"/>
</dbReference>
<evidence type="ECO:0000313" key="6">
    <source>
        <dbReference type="Proteomes" id="UP000594220"/>
    </source>
</evidence>
<dbReference type="Gene3D" id="3.80.10.10">
    <property type="entry name" value="Ribonuclease Inhibitor"/>
    <property type="match status" value="2"/>
</dbReference>
<dbReference type="PROSITE" id="PS51450">
    <property type="entry name" value="LRR"/>
    <property type="match status" value="1"/>
</dbReference>
<dbReference type="InterPro" id="IPR001611">
    <property type="entry name" value="Leu-rich_rpt"/>
</dbReference>
<dbReference type="Ensembl" id="ENSCPRT00005023911.1">
    <property type="protein sequence ID" value="ENSCPRP00005020469.1"/>
    <property type="gene ID" value="ENSCPRG00005014234.1"/>
</dbReference>
<reference evidence="5" key="1">
    <citation type="submission" date="2025-08" db="UniProtKB">
        <authorList>
            <consortium name="Ensembl"/>
        </authorList>
    </citation>
    <scope>IDENTIFICATION</scope>
</reference>
<proteinExistence type="predicted"/>
<dbReference type="OMA" id="CEMKWIL"/>
<evidence type="ECO:0000256" key="3">
    <source>
        <dbReference type="ARBA" id="ARBA00022737"/>
    </source>
</evidence>
<dbReference type="InterPro" id="IPR050328">
    <property type="entry name" value="Dev_Immune_Receptor"/>
</dbReference>
<keyword evidence="2 4" id="KW-0732">Signal</keyword>
<dbReference type="PANTHER" id="PTHR24373:SF275">
    <property type="entry name" value="TIR DOMAIN-CONTAINING PROTEIN"/>
    <property type="match status" value="1"/>
</dbReference>
<evidence type="ECO:0000256" key="2">
    <source>
        <dbReference type="ARBA" id="ARBA00022729"/>
    </source>
</evidence>
<name>A0A7M4F701_CROPO</name>
<dbReference type="InterPro" id="IPR032675">
    <property type="entry name" value="LRR_dom_sf"/>
</dbReference>
<keyword evidence="1" id="KW-0433">Leucine-rich repeat</keyword>
<feature type="signal peptide" evidence="4">
    <location>
        <begin position="1"/>
        <end position="22"/>
    </location>
</feature>
<dbReference type="Pfam" id="PF00560">
    <property type="entry name" value="LRR_1"/>
    <property type="match status" value="1"/>
</dbReference>
<feature type="chain" id="PRO_5029772037" description="LRRNT domain-containing protein" evidence="4">
    <location>
        <begin position="23"/>
        <end position="282"/>
    </location>
</feature>